<evidence type="ECO:0000313" key="13">
    <source>
        <dbReference type="EnsemblMetazoa" id="XP_001201346"/>
    </source>
</evidence>
<keyword evidence="2" id="KW-1090">Inhibition of host innate immune response by virus</keyword>
<evidence type="ECO:0000256" key="1">
    <source>
        <dbReference type="ARBA" id="ARBA00022518"/>
    </source>
</evidence>
<accession>A0A7M7G1L7</accession>
<keyword evidence="2" id="KW-0899">Viral immunoevasion</keyword>
<dbReference type="GeneID" id="764822"/>
<keyword evidence="2" id="KW-0945">Host-virus interaction</keyword>
<dbReference type="CDD" id="cd00096">
    <property type="entry name" value="Ig"/>
    <property type="match status" value="1"/>
</dbReference>
<evidence type="ECO:0000256" key="9">
    <source>
        <dbReference type="ARBA" id="ARBA00041012"/>
    </source>
</evidence>
<dbReference type="PROSITE" id="PS51257">
    <property type="entry name" value="PROKAR_LIPOPROTEIN"/>
    <property type="match status" value="1"/>
</dbReference>
<protein>
    <recommendedName>
        <fullName evidence="9">Soluble interferon alpha/beta receptor OPG204</fullName>
    </recommendedName>
</protein>
<evidence type="ECO:0000256" key="2">
    <source>
        <dbReference type="ARBA" id="ARBA00022632"/>
    </source>
</evidence>
<evidence type="ECO:0000256" key="7">
    <source>
        <dbReference type="ARBA" id="ARBA00023319"/>
    </source>
</evidence>
<dbReference type="InterPro" id="IPR003599">
    <property type="entry name" value="Ig_sub"/>
</dbReference>
<keyword evidence="5" id="KW-0325">Glycoprotein</keyword>
<dbReference type="SMART" id="SM00409">
    <property type="entry name" value="IG"/>
    <property type="match status" value="2"/>
</dbReference>
<evidence type="ECO:0000256" key="8">
    <source>
        <dbReference type="ARBA" id="ARBA00038761"/>
    </source>
</evidence>
<feature type="chain" id="PRO_5029835651" description="Soluble interferon alpha/beta receptor OPG204" evidence="11">
    <location>
        <begin position="20"/>
        <end position="279"/>
    </location>
</feature>
<dbReference type="EnsemblMetazoa" id="XM_001201346">
    <property type="protein sequence ID" value="XP_001201346"/>
    <property type="gene ID" value="LOC764822"/>
</dbReference>
<comment type="function">
    <text evidence="10">Counteracts the antiviral effects of host IFN-alpha/beta and key IFN-inducible proteins involved in viral RNA degradation suxh as host OAS1. Acts as a soluble IFN-alpha receptor and thus inhibits the interaction between host IFN-alpha and its receptor.</text>
</comment>
<keyword evidence="7" id="KW-0393">Immunoglobulin domain</keyword>
<dbReference type="AlphaFoldDB" id="A0A7M7G1L7"/>
<name>A0A7M7G1L7_STRPU</name>
<evidence type="ECO:0000256" key="5">
    <source>
        <dbReference type="ARBA" id="ARBA00023180"/>
    </source>
</evidence>
<keyword evidence="14" id="KW-1185">Reference proteome</keyword>
<evidence type="ECO:0000256" key="6">
    <source>
        <dbReference type="ARBA" id="ARBA00023258"/>
    </source>
</evidence>
<dbReference type="InterPro" id="IPR036179">
    <property type="entry name" value="Ig-like_dom_sf"/>
</dbReference>
<keyword evidence="3" id="KW-1114">Inhibition of host interferon signaling pathway by virus</keyword>
<dbReference type="Proteomes" id="UP000007110">
    <property type="component" value="Unassembled WGS sequence"/>
</dbReference>
<evidence type="ECO:0000256" key="10">
    <source>
        <dbReference type="ARBA" id="ARBA00045444"/>
    </source>
</evidence>
<dbReference type="SUPFAM" id="SSF48726">
    <property type="entry name" value="Immunoglobulin"/>
    <property type="match status" value="1"/>
</dbReference>
<keyword evidence="11" id="KW-0732">Signal</keyword>
<organism evidence="13 14">
    <name type="scientific">Strongylocentrotus purpuratus</name>
    <name type="common">Purple sea urchin</name>
    <dbReference type="NCBI Taxonomy" id="7668"/>
    <lineage>
        <taxon>Eukaryota</taxon>
        <taxon>Metazoa</taxon>
        <taxon>Echinodermata</taxon>
        <taxon>Eleutherozoa</taxon>
        <taxon>Echinozoa</taxon>
        <taxon>Echinoidea</taxon>
        <taxon>Euechinoidea</taxon>
        <taxon>Echinacea</taxon>
        <taxon>Camarodonta</taxon>
        <taxon>Echinidea</taxon>
        <taxon>Strongylocentrotidae</taxon>
        <taxon>Strongylocentrotus</taxon>
    </lineage>
</organism>
<evidence type="ECO:0000256" key="4">
    <source>
        <dbReference type="ARBA" id="ARBA00023157"/>
    </source>
</evidence>
<keyword evidence="4" id="KW-1015">Disulfide bond</keyword>
<dbReference type="PROSITE" id="PS50835">
    <property type="entry name" value="IG_LIKE"/>
    <property type="match status" value="1"/>
</dbReference>
<evidence type="ECO:0000259" key="12">
    <source>
        <dbReference type="PROSITE" id="PS50835"/>
    </source>
</evidence>
<feature type="signal peptide" evidence="11">
    <location>
        <begin position="1"/>
        <end position="19"/>
    </location>
</feature>
<evidence type="ECO:0000256" key="11">
    <source>
        <dbReference type="SAM" id="SignalP"/>
    </source>
</evidence>
<feature type="domain" description="Ig-like" evidence="12">
    <location>
        <begin position="77"/>
        <end position="136"/>
    </location>
</feature>
<evidence type="ECO:0000256" key="3">
    <source>
        <dbReference type="ARBA" id="ARBA00022830"/>
    </source>
</evidence>
<keyword evidence="1" id="KW-0244">Early protein</keyword>
<sequence>MKMFYSLYFAAFLLGCVSSAPISSSLWETPCPPDKLSCENGTDIGLVGFEFGRYTRLEHSKQGTYKDLVCYPQNFCSMRWLKDGLPFPWAWSVDMGVAQGVCNSTLMFRRVGLEAAGVYTCEVTGANGTVISRNITLRVKATPPPAPPIVVAGDLCANHTAELGSNVTFRCEIYVGEDVMANSYSYWLMEVTPGEWDLPDYVDLNGTVIHANKENNVRPGYMMSELQIFNASHETFVRYELHVSTSRMNSVTNFHLQPPSSPIPNENIGWRLRQQLRIE</sequence>
<proteinExistence type="predicted"/>
<dbReference type="PANTHER" id="PTHR11890:SF44">
    <property type="entry name" value="X-LINKED INTERLEUKIN-1 RECEPTOR ACCESSORY PROTEIN-LIKE 2"/>
    <property type="match status" value="1"/>
</dbReference>
<dbReference type="RefSeq" id="XP_001201346.3">
    <property type="nucleotide sequence ID" value="XM_001201346.4"/>
</dbReference>
<dbReference type="PANTHER" id="PTHR11890">
    <property type="entry name" value="INTERLEUKIN-1 RECEPTOR FAMILY MEMBER"/>
    <property type="match status" value="1"/>
</dbReference>
<reference evidence="13" key="2">
    <citation type="submission" date="2021-01" db="UniProtKB">
        <authorList>
            <consortium name="EnsemblMetazoa"/>
        </authorList>
    </citation>
    <scope>IDENTIFICATION</scope>
</reference>
<dbReference type="KEGG" id="spu:764822"/>
<comment type="subunit">
    <text evidence="8">Interacts with host IFNA1.</text>
</comment>
<dbReference type="InterPro" id="IPR015621">
    <property type="entry name" value="IL-1_rcpt_fam"/>
</dbReference>
<reference evidence="14" key="1">
    <citation type="submission" date="2015-02" db="EMBL/GenBank/DDBJ databases">
        <title>Genome sequencing for Strongylocentrotus purpuratus.</title>
        <authorList>
            <person name="Murali S."/>
            <person name="Liu Y."/>
            <person name="Vee V."/>
            <person name="English A."/>
            <person name="Wang M."/>
            <person name="Skinner E."/>
            <person name="Han Y."/>
            <person name="Muzny D.M."/>
            <person name="Worley K.C."/>
            <person name="Gibbs R.A."/>
        </authorList>
    </citation>
    <scope>NUCLEOTIDE SEQUENCE</scope>
</reference>
<evidence type="ECO:0000313" key="14">
    <source>
        <dbReference type="Proteomes" id="UP000007110"/>
    </source>
</evidence>
<dbReference type="Gene3D" id="2.60.40.10">
    <property type="entry name" value="Immunoglobulins"/>
    <property type="match status" value="2"/>
</dbReference>
<dbReference type="GO" id="GO:0039502">
    <property type="term" value="P:symbiont-mediated suppression of host type I interferon-mediated signaling pathway"/>
    <property type="evidence" value="ECO:0007669"/>
    <property type="project" value="UniProtKB-KW"/>
</dbReference>
<keyword evidence="6" id="KW-0922">Interferon antiviral system evasion</keyword>
<dbReference type="InterPro" id="IPR013783">
    <property type="entry name" value="Ig-like_fold"/>
</dbReference>
<dbReference type="InterPro" id="IPR007110">
    <property type="entry name" value="Ig-like_dom"/>
</dbReference>